<dbReference type="InterPro" id="IPR055254">
    <property type="entry name" value="pPIWI_RE_Z"/>
</dbReference>
<dbReference type="InterPro" id="IPR027417">
    <property type="entry name" value="P-loop_NTPase"/>
</dbReference>
<keyword evidence="4" id="KW-1185">Reference proteome</keyword>
<comment type="caution">
    <text evidence="3">The sequence shown here is derived from an EMBL/GenBank/DDBJ whole genome shotgun (WGS) entry which is preliminary data.</text>
</comment>
<gene>
    <name evidence="3" type="ORF">FB471_6813</name>
</gene>
<proteinExistence type="predicted"/>
<accession>A0A542CUZ8</accession>
<dbReference type="AlphaFoldDB" id="A0A542CUZ8"/>
<dbReference type="RefSeq" id="WP_211358311.1">
    <property type="nucleotide sequence ID" value="NZ_VFML01000002.1"/>
</dbReference>
<feature type="domain" description="pPIWI-RE three-gene island" evidence="2">
    <location>
        <begin position="21"/>
        <end position="173"/>
    </location>
</feature>
<protein>
    <recommendedName>
        <fullName evidence="2">pPIWI-RE three-gene island domain-containing protein</fullName>
    </recommendedName>
</protein>
<feature type="region of interest" description="Disordered" evidence="1">
    <location>
        <begin position="622"/>
        <end position="644"/>
    </location>
</feature>
<dbReference type="Pfam" id="PF18155">
    <property type="entry name" value="pPIWI_RE_Z"/>
    <property type="match status" value="1"/>
</dbReference>
<feature type="compositionally biased region" description="Basic and acidic residues" evidence="1">
    <location>
        <begin position="622"/>
        <end position="631"/>
    </location>
</feature>
<dbReference type="SUPFAM" id="SSF52540">
    <property type="entry name" value="P-loop containing nucleoside triphosphate hydrolases"/>
    <property type="match status" value="1"/>
</dbReference>
<dbReference type="Proteomes" id="UP000320876">
    <property type="component" value="Unassembled WGS sequence"/>
</dbReference>
<evidence type="ECO:0000256" key="1">
    <source>
        <dbReference type="SAM" id="MobiDB-lite"/>
    </source>
</evidence>
<sequence length="1128" mass="126425">MRDPAVVLAPVLSKLRNAGLRSDQAALLCDVELGLLLHERLNPDEPVGGAWVLFCGIPYARGRGLVTSADAAVALRSARFTLWTLRKRMAWHDALVAYQELGQEFRTFDVPDPSTRVTRLPTEGIADERFTWYDQLLAVAPPFASRPVSFAKQGVHRFQAGRMTVRVDLPDTGNLSQPVGHDVDLVPDGCGEPIPVVWRDLITTAEEMDRIEFRDWARRLRSVRLRKRGKRSFRPAGRFTISRIEHLLGIVGAGKSTLRDVLAVHLARRGRRVTVVVGDVAETLELVRLYNRYTDDLAAPILGASGKQRHAQRMHRRLAGRGESNVLAHDNPALTYLSTSCVLNVLTGDQDDVLAFNQAPCIRLHRRSVQPGSKREWSKVPLACPYWAGCPRHRGAHELVDATIWVSTPAGLVDAAVPQPQNPERLRYLEAACRRSDLVIVDEADRVQMQLDRMFAPAVALIGGAGSRSLLDELNTHKIRELSEGARTQLSDRDVEDWTAAVNTITAATDRLYAMLVARRDLRDWVRTGYFSAWTLQLRLIEERYPDDASNAKEARQQLTSLLDDFRDNPFGDRARAAVSELTVLVNELLTTGRQAATRQKLSDLMVKLFDLPAKLAELQRAYDEEQERPKPPKRRHKPSPHPEEWLDEKCRQFEFTLLLSVLEPKLALMNAMWPRVESVLKLTFNDMYQRPPDYGPIVPEAPMGNVLGFQFIVDGPPRHGVQSGELRYFRCSGVGRELLRALPGIPEVDGRPGTNVLLMSGSSWAGSSSRYHVPVPVGIVLLPDLDDVRTVVNGTEMRFEFLRSDTDQEPLKLSGADLDERPEILRRMAVRLGEQDHDGSILDRELRVLPDSRRRILLLVGSYEEAALVADTLHTLSLRWHGSVLRLVPDDDVAVGATAAGDERHAPALRRGDVDSLRWTDAQILVAPLLAVERGHNILNEKKVAAIGTVYFLARPNPRPDDLGLAVHTVNDWLIRYVDSPEFDALMCTAADVDDGALAIRKEARRQWYRALARPLGWSSLGADRDTVTWDLLVLIWQVIGRLVRGGVHARVVFVDAAFAPETAAGRLTEETCKTSLLHNIHAVLTRYLSRRSVEPAHDRYIVDALYRPLWAALDRCLNDRDPKCTQ</sequence>
<evidence type="ECO:0000313" key="4">
    <source>
        <dbReference type="Proteomes" id="UP000320876"/>
    </source>
</evidence>
<name>A0A542CUZ8_AMYCI</name>
<evidence type="ECO:0000313" key="3">
    <source>
        <dbReference type="EMBL" id="TQI94642.1"/>
    </source>
</evidence>
<reference evidence="3 4" key="1">
    <citation type="submission" date="2019-06" db="EMBL/GenBank/DDBJ databases">
        <title>Sequencing the genomes of 1000 actinobacteria strains.</title>
        <authorList>
            <person name="Klenk H.-P."/>
        </authorList>
    </citation>
    <scope>NUCLEOTIDE SEQUENCE [LARGE SCALE GENOMIC DNA]</scope>
    <source>
        <strain evidence="3 4">DSM 45679</strain>
    </source>
</reference>
<organism evidence="3 4">
    <name type="scientific">Amycolatopsis cihanbeyliensis</name>
    <dbReference type="NCBI Taxonomy" id="1128664"/>
    <lineage>
        <taxon>Bacteria</taxon>
        <taxon>Bacillati</taxon>
        <taxon>Actinomycetota</taxon>
        <taxon>Actinomycetes</taxon>
        <taxon>Pseudonocardiales</taxon>
        <taxon>Pseudonocardiaceae</taxon>
        <taxon>Amycolatopsis</taxon>
    </lineage>
</organism>
<evidence type="ECO:0000259" key="2">
    <source>
        <dbReference type="Pfam" id="PF18155"/>
    </source>
</evidence>
<dbReference type="EMBL" id="VFML01000002">
    <property type="protein sequence ID" value="TQI94642.1"/>
    <property type="molecule type" value="Genomic_DNA"/>
</dbReference>